<keyword evidence="2" id="KW-0175">Coiled coil</keyword>
<keyword evidence="8" id="KW-1185">Reference proteome</keyword>
<dbReference type="Gene3D" id="2.40.30.170">
    <property type="match status" value="1"/>
</dbReference>
<evidence type="ECO:0000256" key="3">
    <source>
        <dbReference type="SAM" id="MobiDB-lite"/>
    </source>
</evidence>
<dbReference type="PROSITE" id="PS51257">
    <property type="entry name" value="PROKAR_LIPOPROTEIN"/>
    <property type="match status" value="1"/>
</dbReference>
<dbReference type="Pfam" id="PF25954">
    <property type="entry name" value="Beta-barrel_RND_2"/>
    <property type="match status" value="1"/>
</dbReference>
<feature type="compositionally biased region" description="Polar residues" evidence="3">
    <location>
        <begin position="601"/>
        <end position="614"/>
    </location>
</feature>
<keyword evidence="4" id="KW-0732">Signal</keyword>
<proteinExistence type="inferred from homology"/>
<dbReference type="EMBL" id="CP089291">
    <property type="protein sequence ID" value="UOF91500.1"/>
    <property type="molecule type" value="Genomic_DNA"/>
</dbReference>
<feature type="signal peptide" evidence="4">
    <location>
        <begin position="1"/>
        <end position="24"/>
    </location>
</feature>
<gene>
    <name evidence="7" type="ORF">LSG31_04405</name>
</gene>
<evidence type="ECO:0000259" key="6">
    <source>
        <dbReference type="Pfam" id="PF25989"/>
    </source>
</evidence>
<organism evidence="7 8">
    <name type="scientific">Fodinisporobacter ferrooxydans</name>
    <dbReference type="NCBI Taxonomy" id="2901836"/>
    <lineage>
        <taxon>Bacteria</taxon>
        <taxon>Bacillati</taxon>
        <taxon>Bacillota</taxon>
        <taxon>Bacilli</taxon>
        <taxon>Bacillales</taxon>
        <taxon>Alicyclobacillaceae</taxon>
        <taxon>Fodinisporobacter</taxon>
    </lineage>
</organism>
<dbReference type="Gene3D" id="2.40.50.100">
    <property type="match status" value="1"/>
</dbReference>
<dbReference type="InterPro" id="IPR006143">
    <property type="entry name" value="RND_pump_MFP"/>
</dbReference>
<dbReference type="PANTHER" id="PTHR30469">
    <property type="entry name" value="MULTIDRUG RESISTANCE PROTEIN MDTA"/>
    <property type="match status" value="1"/>
</dbReference>
<evidence type="ECO:0000313" key="7">
    <source>
        <dbReference type="EMBL" id="UOF91500.1"/>
    </source>
</evidence>
<evidence type="ECO:0000256" key="2">
    <source>
        <dbReference type="SAM" id="Coils"/>
    </source>
</evidence>
<feature type="domain" description="CusB-like beta-barrel" evidence="5">
    <location>
        <begin position="451"/>
        <end position="523"/>
    </location>
</feature>
<dbReference type="Proteomes" id="UP000830167">
    <property type="component" value="Chromosome"/>
</dbReference>
<feature type="chain" id="PRO_5045542865" evidence="4">
    <location>
        <begin position="25"/>
        <end position="614"/>
    </location>
</feature>
<evidence type="ECO:0000259" key="5">
    <source>
        <dbReference type="Pfam" id="PF25954"/>
    </source>
</evidence>
<evidence type="ECO:0000256" key="4">
    <source>
        <dbReference type="SAM" id="SignalP"/>
    </source>
</evidence>
<feature type="domain" description="YknX-like C-terminal permuted SH3-like" evidence="6">
    <location>
        <begin position="528"/>
        <end position="594"/>
    </location>
</feature>
<dbReference type="RefSeq" id="WP_347438191.1">
    <property type="nucleotide sequence ID" value="NZ_CP089291.1"/>
</dbReference>
<feature type="region of interest" description="Disordered" evidence="3">
    <location>
        <begin position="593"/>
        <end position="614"/>
    </location>
</feature>
<dbReference type="NCBIfam" id="TIGR01730">
    <property type="entry name" value="RND_mfp"/>
    <property type="match status" value="1"/>
</dbReference>
<sequence length="614" mass="63540">MKNKRVTSMIVLASVSLLAGTALAGCGKAASSNAFLDKKLPVETQMVKMSDIGGGQVFSGQITPETLTNVASKLNGKVTNVMVHVGDHVTAGQSLATIDTSQLQQQLQQSQSTVAVDQAQVNQAQNNQQNSLANAKSSVEADQAQLAKAQLDHANSIISAQQSVDTAKIQFDKAQTDQANSIAQAQQAVAVAQAAVEQAKANHAAALASANASVGSAQSSYDNSKQGTDNNIKQLQLAADQAKTAYNDALQQFSVGVTQGTYAQYQANIDAAYTKYLQAQLQLSQAEAQNTVTDSSLQAPLQAAQVALQNAQNSKDVDVALANYNQSVVKLTQLQGDASSVKLSQQQLAQANQNLQVAQNSTSGIAVAKAQLDQANQSVAAAQSGDGVAVAQAQLQAAETNVNVINEQLQDGVLKSPVDGVVTAINAPVGQMAGGTGSVVSIASTSPTIATVNVPEATIGKVKIGTDMLVNIPTLNQSMQGKVLHIHPMMDSVTKSYGVDIQVNDPKQQLLPGMFVEASLKSEGRQAIMVPADAILSEANGNAAFIIDHGKAKKVLVQIGEMTSTEYEIKSGLHVGDQVVVKGEELLSDGAPVDIVKPGANGSSGKSNTAGGNK</sequence>
<dbReference type="Gene3D" id="2.40.420.20">
    <property type="match status" value="1"/>
</dbReference>
<reference evidence="7" key="1">
    <citation type="submission" date="2021-12" db="EMBL/GenBank/DDBJ databases">
        <title>Alicyclobacillaceae gen. nov., sp. nov., isolated from chalcocite enrichment system.</title>
        <authorList>
            <person name="Jiang Z."/>
        </authorList>
    </citation>
    <scope>NUCLEOTIDE SEQUENCE</scope>
    <source>
        <strain evidence="7">MYW30-H2</strain>
    </source>
</reference>
<dbReference type="InterPro" id="IPR058792">
    <property type="entry name" value="Beta-barrel_RND_2"/>
</dbReference>
<dbReference type="InterPro" id="IPR058637">
    <property type="entry name" value="YknX-like_C"/>
</dbReference>
<accession>A0ABY4CUD8</accession>
<comment type="similarity">
    <text evidence="1">Belongs to the membrane fusion protein (MFP) (TC 8.A.1) family.</text>
</comment>
<name>A0ABY4CUD8_9BACL</name>
<feature type="coiled-coil region" evidence="2">
    <location>
        <begin position="232"/>
        <end position="289"/>
    </location>
</feature>
<evidence type="ECO:0000256" key="1">
    <source>
        <dbReference type="ARBA" id="ARBA00009477"/>
    </source>
</evidence>
<dbReference type="Pfam" id="PF25989">
    <property type="entry name" value="YknX_C"/>
    <property type="match status" value="1"/>
</dbReference>
<evidence type="ECO:0000313" key="8">
    <source>
        <dbReference type="Proteomes" id="UP000830167"/>
    </source>
</evidence>
<dbReference type="SUPFAM" id="SSF111369">
    <property type="entry name" value="HlyD-like secretion proteins"/>
    <property type="match status" value="2"/>
</dbReference>
<protein>
    <submittedName>
        <fullName evidence="7">Efflux RND transporter periplasmic adaptor subunit</fullName>
    </submittedName>
</protein>